<evidence type="ECO:0008006" key="3">
    <source>
        <dbReference type="Google" id="ProtNLM"/>
    </source>
</evidence>
<comment type="caution">
    <text evidence="1">The sequence shown here is derived from an EMBL/GenBank/DDBJ whole genome shotgun (WGS) entry which is preliminary data.</text>
</comment>
<dbReference type="RefSeq" id="WP_063070833.1">
    <property type="nucleotide sequence ID" value="NZ_LQXA01000018.1"/>
</dbReference>
<accession>A0A154V3M1</accession>
<gene>
    <name evidence="1" type="ORF">AWH51_05880</name>
</gene>
<sequence>MTSSDPADRLSDIPSAADVETAAAAFDKIGAAMDEAMQSITRSWSGLSAVDVFDTPDSARLFDALSSAQTLSRTLGEDAAAAKAALLAYSTSLADLPAKRKEAADSLAADKSSEVATAIPLAPGIIDGFNNEVDHADEECAEALLKLTRYAGDALVDAVQGIGETLEQPALKLGIDGGTDLIKDSPKVKDAFHAVTDLLGITEQDGNHTAEPVVDGAQPASERLTAAGDEALGRRVAEVGAAGEGIARGLGAAGVLVSGAAAFANTYDHDEAEHPDWNPTERATHATTHAAVVAVGGVAGSIVGGEIGTVAGEGLGAVVGSAVFPPLGTVVGAEIGGFLGGLAGGYIGDKIGSTSGEGFTNFVDHFFG</sequence>
<evidence type="ECO:0000313" key="1">
    <source>
        <dbReference type="EMBL" id="KZC95849.1"/>
    </source>
</evidence>
<proteinExistence type="predicted"/>
<dbReference type="EMBL" id="LQXA01000018">
    <property type="protein sequence ID" value="KZC95849.1"/>
    <property type="molecule type" value="Genomic_DNA"/>
</dbReference>
<protein>
    <recommendedName>
        <fullName evidence="3">WXG100 family type VII secretion target</fullName>
    </recommendedName>
</protein>
<name>A0A154V3M1_9MICO</name>
<organism evidence="1 2">
    <name type="scientific">Clavibacter tessellarius</name>
    <dbReference type="NCBI Taxonomy" id="31965"/>
    <lineage>
        <taxon>Bacteria</taxon>
        <taxon>Bacillati</taxon>
        <taxon>Actinomycetota</taxon>
        <taxon>Actinomycetes</taxon>
        <taxon>Micrococcales</taxon>
        <taxon>Microbacteriaceae</taxon>
        <taxon>Clavibacter</taxon>
    </lineage>
</organism>
<reference evidence="1 2" key="1">
    <citation type="submission" date="2016-01" db="EMBL/GenBank/DDBJ databases">
        <title>Draft genome sequence of Clavibacter michiganensis subsp. tessellarius DOAB 609.</title>
        <authorList>
            <person name="Tambong J.T."/>
        </authorList>
    </citation>
    <scope>NUCLEOTIDE SEQUENCE [LARGE SCALE GENOMIC DNA]</scope>
    <source>
        <strain evidence="1 2">DOAB 609</strain>
    </source>
</reference>
<dbReference type="Proteomes" id="UP000076218">
    <property type="component" value="Unassembled WGS sequence"/>
</dbReference>
<dbReference type="AlphaFoldDB" id="A0A154V3M1"/>
<dbReference type="STRING" id="31965.AWH51_05880"/>
<evidence type="ECO:0000313" key="2">
    <source>
        <dbReference type="Proteomes" id="UP000076218"/>
    </source>
</evidence>